<reference evidence="1 4" key="2">
    <citation type="submission" date="2020-07" db="EMBL/GenBank/DDBJ databases">
        <title>The draft genome sequence of Maribacter polysiphoniae KCTC 22021.</title>
        <authorList>
            <person name="Mu L."/>
        </authorList>
    </citation>
    <scope>NUCLEOTIDE SEQUENCE [LARGE SCALE GENOMIC DNA]</scope>
    <source>
        <strain evidence="1 4">KCTC 22021</strain>
    </source>
</reference>
<keyword evidence="4" id="KW-1185">Reference proteome</keyword>
<name>A0A316DGR5_9FLAO</name>
<evidence type="ECO:0000313" key="2">
    <source>
        <dbReference type="EMBL" id="PWK16808.1"/>
    </source>
</evidence>
<gene>
    <name evidence="1" type="ORF">HZY62_14420</name>
    <name evidence="2" type="ORF">LX92_04495</name>
</gene>
<dbReference type="EMBL" id="QGGQ01000030">
    <property type="protein sequence ID" value="PWK16808.1"/>
    <property type="molecule type" value="Genomic_DNA"/>
</dbReference>
<dbReference type="Pfam" id="PF13585">
    <property type="entry name" value="CHU_C"/>
    <property type="match status" value="1"/>
</dbReference>
<evidence type="ECO:0000313" key="3">
    <source>
        <dbReference type="Proteomes" id="UP000245667"/>
    </source>
</evidence>
<comment type="caution">
    <text evidence="2">The sequence shown here is derived from an EMBL/GenBank/DDBJ whole genome shotgun (WGS) entry which is preliminary data.</text>
</comment>
<dbReference type="Proteomes" id="UP000651837">
    <property type="component" value="Unassembled WGS sequence"/>
</dbReference>
<dbReference type="EMBL" id="JACWLN010000007">
    <property type="protein sequence ID" value="MBD1261797.1"/>
    <property type="molecule type" value="Genomic_DNA"/>
</dbReference>
<accession>A0A316DGR5</accession>
<evidence type="ECO:0000313" key="1">
    <source>
        <dbReference type="EMBL" id="MBD1261797.1"/>
    </source>
</evidence>
<organism evidence="2 3">
    <name type="scientific">Maribacter polysiphoniae</name>
    <dbReference type="NCBI Taxonomy" id="429344"/>
    <lineage>
        <taxon>Bacteria</taxon>
        <taxon>Pseudomonadati</taxon>
        <taxon>Bacteroidota</taxon>
        <taxon>Flavobacteriia</taxon>
        <taxon>Flavobacteriales</taxon>
        <taxon>Flavobacteriaceae</taxon>
        <taxon>Maribacter</taxon>
    </lineage>
</organism>
<proteinExistence type="predicted"/>
<reference evidence="2 3" key="1">
    <citation type="submission" date="2018-05" db="EMBL/GenBank/DDBJ databases">
        <title>Genomic Encyclopedia of Archaeal and Bacterial Type Strains, Phase II (KMG-II): from individual species to whole genera.</title>
        <authorList>
            <person name="Goeker M."/>
        </authorList>
    </citation>
    <scope>NUCLEOTIDE SEQUENCE [LARGE SCALE GENOMIC DNA]</scope>
    <source>
        <strain evidence="2 3">DSM 23514</strain>
    </source>
</reference>
<dbReference type="Proteomes" id="UP000245667">
    <property type="component" value="Unassembled WGS sequence"/>
</dbReference>
<sequence>MKNLCYLSFFLFGVLGHAQTALYNSGNIRIHDQGQLGFHTDLINDAAFDENVGLAGFYGNDQIYVSGAFAPTFYDMEIANPTGVLLQTGINNLNNTNFIVGDFLTFKNQTDVSYTFLQNAFYVGDSDISQVDGYAGVTGQSSFTFPVGDGVQLRPLILRSESENPLTKCAYFFENPGSPTSISDSFDPTLSSRELGGVTGVEFWRLQGSVPSTIQISWNERSNIPFLTDDVNTIMVVGWSKAEKQWVPLGPTGAVGDLSTGYASSESFIPDDYEAITFGTLDVPEDFLDLENYIVSANGDGINDILMIPELLELSPNNHLKIYNRFGSLVFEQENYTDQFKGYSNVSNFVIDREQGLPADVYFYIVTMDDLGLDFQGFLYLTR</sequence>
<protein>
    <submittedName>
        <fullName evidence="1">Gliding motility-associated C-terminal domain-containing protein</fullName>
    </submittedName>
    <submittedName>
        <fullName evidence="2">Gliding motility-associated-like protein</fullName>
    </submittedName>
</protein>
<evidence type="ECO:0000313" key="4">
    <source>
        <dbReference type="Proteomes" id="UP000651837"/>
    </source>
</evidence>
<dbReference type="AlphaFoldDB" id="A0A316DGR5"/>
<dbReference type="OrthoDB" id="1489185at2"/>
<dbReference type="RefSeq" id="WP_109655267.1">
    <property type="nucleotide sequence ID" value="NZ_JACWLN010000007.1"/>
</dbReference>